<proteinExistence type="predicted"/>
<evidence type="ECO:0000313" key="1">
    <source>
        <dbReference type="EMBL" id="MCY0967083.1"/>
    </source>
</evidence>
<name>A0A9X3EGB5_9GAMM</name>
<accession>A0A9X3EGB5</accession>
<keyword evidence="2" id="KW-1185">Reference proteome</keyword>
<dbReference type="Proteomes" id="UP001150830">
    <property type="component" value="Unassembled WGS sequence"/>
</dbReference>
<dbReference type="AlphaFoldDB" id="A0A9X3EGB5"/>
<reference evidence="1" key="1">
    <citation type="submission" date="2022-11" db="EMBL/GenBank/DDBJ databases">
        <title>Parathalassolutuus dongxingensis gen. nov., sp. nov., a novel member of family Oceanospirillaceae isolated from a coastal shrimp pond in Guangxi, China.</title>
        <authorList>
            <person name="Chen H."/>
        </authorList>
    </citation>
    <scope>NUCLEOTIDE SEQUENCE</scope>
    <source>
        <strain evidence="1">G-43</strain>
    </source>
</reference>
<dbReference type="EMBL" id="JAPNOA010000058">
    <property type="protein sequence ID" value="MCY0967083.1"/>
    <property type="molecule type" value="Genomic_DNA"/>
</dbReference>
<sequence>MNQDDIRQHLTKAFSLAPMTIAVLMGVDEDQVHPRLGDVFADVLSRQRYQRSFTQGFKFGGVNQTDMVKLVEGGMDEIDAHLELATVAINKVVETTEQALFIKVRFFEFAEEMALGLENLGPGQEASLSINSRGKLAYLNEKLGLQADLQRMRG</sequence>
<gene>
    <name evidence="1" type="ORF">OUO13_18035</name>
</gene>
<comment type="caution">
    <text evidence="1">The sequence shown here is derived from an EMBL/GenBank/DDBJ whole genome shotgun (WGS) entry which is preliminary data.</text>
</comment>
<organism evidence="1 2">
    <name type="scientific">Parathalassolituus penaei</name>
    <dbReference type="NCBI Taxonomy" id="2997323"/>
    <lineage>
        <taxon>Bacteria</taxon>
        <taxon>Pseudomonadati</taxon>
        <taxon>Pseudomonadota</taxon>
        <taxon>Gammaproteobacteria</taxon>
        <taxon>Oceanospirillales</taxon>
        <taxon>Oceanospirillaceae</taxon>
        <taxon>Parathalassolituus</taxon>
    </lineage>
</organism>
<protein>
    <submittedName>
        <fullName evidence="1">Uncharacterized protein</fullName>
    </submittedName>
</protein>
<evidence type="ECO:0000313" key="2">
    <source>
        <dbReference type="Proteomes" id="UP001150830"/>
    </source>
</evidence>
<dbReference type="RefSeq" id="WP_283175288.1">
    <property type="nucleotide sequence ID" value="NZ_JAPNOA010000058.1"/>
</dbReference>